<sequence>MPSSARWLLAFSGVLISAAALVFWVWLGGAGQAPEAQPGWFTLAALRYFWLPFLSGAGLVLAVCCAGRSGV</sequence>
<feature type="transmembrane region" description="Helical" evidence="1">
    <location>
        <begin position="7"/>
        <end position="27"/>
    </location>
</feature>
<keyword evidence="1" id="KW-0472">Membrane</keyword>
<gene>
    <name evidence="3" type="ORF">K3718_05340</name>
    <name evidence="2" type="ORF">PHA8399_01912</name>
</gene>
<keyword evidence="1" id="KW-1133">Transmembrane helix</keyword>
<dbReference type="Proteomes" id="UP000051326">
    <property type="component" value="Unassembled WGS sequence"/>
</dbReference>
<keyword evidence="1" id="KW-0812">Transmembrane</keyword>
<keyword evidence="5" id="KW-1185">Reference proteome</keyword>
<feature type="transmembrane region" description="Helical" evidence="1">
    <location>
        <begin position="47"/>
        <end position="67"/>
    </location>
</feature>
<reference evidence="3" key="2">
    <citation type="submission" date="2021-08" db="EMBL/GenBank/DDBJ databases">
        <authorList>
            <person name="Nwanade C."/>
            <person name="Wang M."/>
            <person name="Masoudi A."/>
            <person name="Yu Z."/>
            <person name="Liu J."/>
        </authorList>
    </citation>
    <scope>NUCLEOTIDE SEQUENCE</scope>
    <source>
        <strain evidence="3">S166</strain>
    </source>
</reference>
<name>A0A0N7M4J2_9RHOB</name>
<proteinExistence type="predicted"/>
<evidence type="ECO:0000313" key="5">
    <source>
        <dbReference type="Proteomes" id="UP001058514"/>
    </source>
</evidence>
<organism evidence="2 4">
    <name type="scientific">Leisingera aquaemixtae</name>
    <dbReference type="NCBI Taxonomy" id="1396826"/>
    <lineage>
        <taxon>Bacteria</taxon>
        <taxon>Pseudomonadati</taxon>
        <taxon>Pseudomonadota</taxon>
        <taxon>Alphaproteobacteria</taxon>
        <taxon>Rhodobacterales</taxon>
        <taxon>Roseobacteraceae</taxon>
        <taxon>Leisingera</taxon>
    </lineage>
</organism>
<reference evidence="2 4" key="1">
    <citation type="submission" date="2015-09" db="EMBL/GenBank/DDBJ databases">
        <authorList>
            <consortium name="Swine Surveillance"/>
        </authorList>
    </citation>
    <scope>NUCLEOTIDE SEQUENCE [LARGE SCALE GENOMIC DNA]</scope>
    <source>
        <strain evidence="2 4">CECT 8399</strain>
    </source>
</reference>
<dbReference type="EMBL" id="CYSR01000021">
    <property type="protein sequence ID" value="CUH99786.1"/>
    <property type="molecule type" value="Genomic_DNA"/>
</dbReference>
<dbReference type="AlphaFoldDB" id="A0A0N7M4J2"/>
<evidence type="ECO:0000256" key="1">
    <source>
        <dbReference type="SAM" id="Phobius"/>
    </source>
</evidence>
<evidence type="ECO:0008006" key="6">
    <source>
        <dbReference type="Google" id="ProtNLM"/>
    </source>
</evidence>
<evidence type="ECO:0000313" key="3">
    <source>
        <dbReference type="EMBL" id="UWQ43339.1"/>
    </source>
</evidence>
<protein>
    <recommendedName>
        <fullName evidence="6">Tripartite tricarboxylate transporter TctB family protein</fullName>
    </recommendedName>
</protein>
<dbReference type="EMBL" id="CP081051">
    <property type="protein sequence ID" value="UWQ43339.1"/>
    <property type="molecule type" value="Genomic_DNA"/>
</dbReference>
<evidence type="ECO:0000313" key="2">
    <source>
        <dbReference type="EMBL" id="CUH99786.1"/>
    </source>
</evidence>
<accession>A0A0N7M4J2</accession>
<dbReference type="Proteomes" id="UP001058514">
    <property type="component" value="Chromosome"/>
</dbReference>
<evidence type="ECO:0000313" key="4">
    <source>
        <dbReference type="Proteomes" id="UP000051326"/>
    </source>
</evidence>